<evidence type="ECO:0000313" key="3">
    <source>
        <dbReference type="EMBL" id="SLN71968.1"/>
    </source>
</evidence>
<accession>A0A1X7A794</accession>
<dbReference type="Proteomes" id="UP000193570">
    <property type="component" value="Unassembled WGS sequence"/>
</dbReference>
<dbReference type="InterPro" id="IPR012337">
    <property type="entry name" value="RNaseH-like_sf"/>
</dbReference>
<feature type="region of interest" description="Disordered" evidence="1">
    <location>
        <begin position="685"/>
        <end position="746"/>
    </location>
</feature>
<evidence type="ECO:0000313" key="4">
    <source>
        <dbReference type="Proteomes" id="UP000193570"/>
    </source>
</evidence>
<dbReference type="Gene3D" id="3.30.420.10">
    <property type="entry name" value="Ribonuclease H-like superfamily/Ribonuclease H"/>
    <property type="match status" value="1"/>
</dbReference>
<feature type="compositionally biased region" description="Basic and acidic residues" evidence="1">
    <location>
        <begin position="721"/>
        <end position="746"/>
    </location>
</feature>
<gene>
    <name evidence="3" type="ORF">ROJ8625_03759</name>
</gene>
<proteinExistence type="predicted"/>
<dbReference type="InterPro" id="IPR036397">
    <property type="entry name" value="RNaseH_sf"/>
</dbReference>
<dbReference type="PROSITE" id="PS50994">
    <property type="entry name" value="INTEGRASE"/>
    <property type="match status" value="1"/>
</dbReference>
<dbReference type="AlphaFoldDB" id="A0A1X7A794"/>
<name>A0A1X7A794_9RHOB</name>
<sequence length="746" mass="84675">MTRSLPVRQLTDMDYAVFEGRDVLSITPERHGESTAVTHYRLAVKNEIDGFDVRLFQVNEVRELIQEQRLLVDYDYFTEARRRDREVRSTGELYGATNKVRRDVGRKVFLMERLDRLRLEGLNLTRESVDEFRVSLEVEYEKYQAQVEHGVKKATAQHALRRLPASSTLLEWYRRWRSSGRNPNCFVYNVRKCKNKTLEKRIDEAKIQRIISEWERSPSQTIKAAAKKINNLVLKTNRARRERGRTDLMPERCFRTYENWIKDRSDPFSATMHKKGRGRAIQKFGTSEGGRTVRIPGAEVEFDAWNIHAVVLDVSRERWLTMTEAEREKVPRVRLWLVIAIDVATRVVLGFSVCKNPNAAASLEALRLCFLDKTYLLRAAGLNDSDATWNYSVKMAASVSDSGSEFGREPFGGHLFIAAHRIMGITCATTPTASPSAKPYVETSFRTFDLLGVRNWPGATGSNISDRGDRDPSAQACLTHDEVQELIILHIAEYHNRPHSGLDGITPATAWENATSLPEYDDEAAHCPGRIREACGYKAKATITKYGIRYENNLYVNGDVRDERVRPYGSRSSSRNGEVDIVVDPFDLGAISIVTAKGLIGIPCIDKTMCGKSLRTWRRERMEKKIKSNLDAERRSGVLSGAREAWRSILSIATQRIDVGLSGYSDGEVMLEKNLLWVGKGQHEEPYIGKDEGRDPLANGFRGDLGEDTTRPKRSPRKSSSKAEVKSDPLSRYRRKSSDDGSRGQE</sequence>
<keyword evidence="4" id="KW-1185">Reference proteome</keyword>
<reference evidence="3 4" key="1">
    <citation type="submission" date="2017-03" db="EMBL/GenBank/DDBJ databases">
        <authorList>
            <person name="Afonso C.L."/>
            <person name="Miller P.J."/>
            <person name="Scott M.A."/>
            <person name="Spackman E."/>
            <person name="Goraichik I."/>
            <person name="Dimitrov K.M."/>
            <person name="Suarez D.L."/>
            <person name="Swayne D.E."/>
        </authorList>
    </citation>
    <scope>NUCLEOTIDE SEQUENCE [LARGE SCALE GENOMIC DNA]</scope>
    <source>
        <strain evidence="3 4">CECT 8625</strain>
    </source>
</reference>
<dbReference type="SUPFAM" id="SSF53098">
    <property type="entry name" value="Ribonuclease H-like"/>
    <property type="match status" value="1"/>
</dbReference>
<feature type="domain" description="Integrase catalytic" evidence="2">
    <location>
        <begin position="292"/>
        <end position="515"/>
    </location>
</feature>
<dbReference type="InterPro" id="IPR001584">
    <property type="entry name" value="Integrase_cat-core"/>
</dbReference>
<protein>
    <recommendedName>
        <fullName evidence="2">Integrase catalytic domain-containing protein</fullName>
    </recommendedName>
</protein>
<evidence type="ECO:0000259" key="2">
    <source>
        <dbReference type="PROSITE" id="PS50994"/>
    </source>
</evidence>
<feature type="compositionally biased region" description="Basic and acidic residues" evidence="1">
    <location>
        <begin position="685"/>
        <end position="695"/>
    </location>
</feature>
<dbReference type="GO" id="GO:0015074">
    <property type="term" value="P:DNA integration"/>
    <property type="evidence" value="ECO:0007669"/>
    <property type="project" value="InterPro"/>
</dbReference>
<dbReference type="GO" id="GO:0003676">
    <property type="term" value="F:nucleic acid binding"/>
    <property type="evidence" value="ECO:0007669"/>
    <property type="project" value="InterPro"/>
</dbReference>
<evidence type="ECO:0000256" key="1">
    <source>
        <dbReference type="SAM" id="MobiDB-lite"/>
    </source>
</evidence>
<dbReference type="EMBL" id="FWFK01000008">
    <property type="protein sequence ID" value="SLN71968.1"/>
    <property type="molecule type" value="Genomic_DNA"/>
</dbReference>
<organism evidence="3 4">
    <name type="scientific">Roseivivax jejudonensis</name>
    <dbReference type="NCBI Taxonomy" id="1529041"/>
    <lineage>
        <taxon>Bacteria</taxon>
        <taxon>Pseudomonadati</taxon>
        <taxon>Pseudomonadota</taxon>
        <taxon>Alphaproteobacteria</taxon>
        <taxon>Rhodobacterales</taxon>
        <taxon>Roseobacteraceae</taxon>
        <taxon>Roseivivax</taxon>
    </lineage>
</organism>